<evidence type="ECO:0000256" key="3">
    <source>
        <dbReference type="ARBA" id="ARBA00022723"/>
    </source>
</evidence>
<dbReference type="InterPro" id="IPR016047">
    <property type="entry name" value="M23ase_b-sheet_dom"/>
</dbReference>
<dbReference type="AlphaFoldDB" id="A0A7I9VPF8"/>
<dbReference type="GO" id="GO:0046872">
    <property type="term" value="F:metal ion binding"/>
    <property type="evidence" value="ECO:0007669"/>
    <property type="project" value="UniProtKB-KW"/>
</dbReference>
<comment type="cofactor">
    <cofactor evidence="1">
        <name>Zn(2+)</name>
        <dbReference type="ChEBI" id="CHEBI:29105"/>
    </cofactor>
</comment>
<evidence type="ECO:0000256" key="2">
    <source>
        <dbReference type="ARBA" id="ARBA00022670"/>
    </source>
</evidence>
<name>A0A7I9VPF8_9BACT</name>
<reference evidence="9" key="1">
    <citation type="journal article" date="2020" name="Appl. Environ. Microbiol.">
        <title>Diazotrophic Anaeromyxobacter Isolates from Soils.</title>
        <authorList>
            <person name="Masuda Y."/>
            <person name="Yamanaka H."/>
            <person name="Xu Z.X."/>
            <person name="Shiratori Y."/>
            <person name="Aono T."/>
            <person name="Amachi S."/>
            <person name="Senoo K."/>
            <person name="Itoh H."/>
        </authorList>
    </citation>
    <scope>NUCLEOTIDE SEQUENCE [LARGE SCALE GENOMIC DNA]</scope>
    <source>
        <strain evidence="9">R267</strain>
    </source>
</reference>
<gene>
    <name evidence="8" type="ORF">AMYX_27410</name>
</gene>
<evidence type="ECO:0000256" key="5">
    <source>
        <dbReference type="ARBA" id="ARBA00022833"/>
    </source>
</evidence>
<dbReference type="Gene3D" id="2.70.70.10">
    <property type="entry name" value="Glucose Permease (Domain IIA)"/>
    <property type="match status" value="1"/>
</dbReference>
<comment type="caution">
    <text evidence="8">The sequence shown here is derived from an EMBL/GenBank/DDBJ whole genome shotgun (WGS) entry which is preliminary data.</text>
</comment>
<dbReference type="GO" id="GO:0006508">
    <property type="term" value="P:proteolysis"/>
    <property type="evidence" value="ECO:0007669"/>
    <property type="project" value="UniProtKB-KW"/>
</dbReference>
<keyword evidence="5" id="KW-0862">Zinc</keyword>
<dbReference type="InterPro" id="IPR050570">
    <property type="entry name" value="Cell_wall_metabolism_enzyme"/>
</dbReference>
<dbReference type="PANTHER" id="PTHR21666">
    <property type="entry name" value="PEPTIDASE-RELATED"/>
    <property type="match status" value="1"/>
</dbReference>
<dbReference type="PANTHER" id="PTHR21666:SF288">
    <property type="entry name" value="CELL DIVISION PROTEIN YTFB"/>
    <property type="match status" value="1"/>
</dbReference>
<dbReference type="Proteomes" id="UP000503640">
    <property type="component" value="Unassembled WGS sequence"/>
</dbReference>
<accession>A0A7I9VPF8</accession>
<dbReference type="InterPro" id="IPR006311">
    <property type="entry name" value="TAT_signal"/>
</dbReference>
<dbReference type="EMBL" id="BJTG01000006">
    <property type="protein sequence ID" value="GEJ58000.1"/>
    <property type="molecule type" value="Genomic_DNA"/>
</dbReference>
<dbReference type="CDD" id="cd12797">
    <property type="entry name" value="M23_peptidase"/>
    <property type="match status" value="1"/>
</dbReference>
<feature type="domain" description="M23ase beta-sheet core" evidence="7">
    <location>
        <begin position="307"/>
        <end position="401"/>
    </location>
</feature>
<keyword evidence="3" id="KW-0479">Metal-binding</keyword>
<keyword evidence="4" id="KW-0378">Hydrolase</keyword>
<dbReference type="RefSeq" id="WP_176066122.1">
    <property type="nucleotide sequence ID" value="NZ_BJTG01000006.1"/>
</dbReference>
<dbReference type="SUPFAM" id="SSF51261">
    <property type="entry name" value="Duplicated hybrid motif"/>
    <property type="match status" value="1"/>
</dbReference>
<evidence type="ECO:0000256" key="6">
    <source>
        <dbReference type="ARBA" id="ARBA00023049"/>
    </source>
</evidence>
<dbReference type="GO" id="GO:0004222">
    <property type="term" value="F:metalloendopeptidase activity"/>
    <property type="evidence" value="ECO:0007669"/>
    <property type="project" value="TreeGrafter"/>
</dbReference>
<evidence type="ECO:0000313" key="9">
    <source>
        <dbReference type="Proteomes" id="UP000503640"/>
    </source>
</evidence>
<evidence type="ECO:0000256" key="1">
    <source>
        <dbReference type="ARBA" id="ARBA00001947"/>
    </source>
</evidence>
<keyword evidence="2" id="KW-0645">Protease</keyword>
<evidence type="ECO:0000256" key="4">
    <source>
        <dbReference type="ARBA" id="ARBA00022801"/>
    </source>
</evidence>
<protein>
    <submittedName>
        <fullName evidence="8">Peptidase M24</fullName>
    </submittedName>
</protein>
<dbReference type="Pfam" id="PF01551">
    <property type="entry name" value="Peptidase_M23"/>
    <property type="match status" value="1"/>
</dbReference>
<dbReference type="PROSITE" id="PS51318">
    <property type="entry name" value="TAT"/>
    <property type="match status" value="1"/>
</dbReference>
<keyword evidence="6" id="KW-0482">Metalloprotease</keyword>
<evidence type="ECO:0000313" key="8">
    <source>
        <dbReference type="EMBL" id="GEJ58000.1"/>
    </source>
</evidence>
<keyword evidence="9" id="KW-1185">Reference proteome</keyword>
<sequence>MTDRRDSAPQPGRGRLLAASAALAAILAVSLLGALGRLRAPVPAEVASLASAPTAAPAVAPASPAVALAPPARPPLRMSVLTVRLARNQTLSQALSRLQLAPGQAKAILAALADKFPFRRSRPGDQIQVERVEGEAGLRRFTYRQSAAEEWTVLPGEGGALRGEKRTVALTTEVARVDVEIRGSVWESLQKAGEDPALAVLAADVLAWDVDFYQDVRGGDRMKVLVEKVFADGKLLRYGEVLAAGYEGAVTGAKRLFRYTDPTGQTSYYDDQGHSARRGFLKSPLKYAHLTSGFGSRMHPVLGYVKAHQGVDYGAPAGTPVWAVGDGTVAQAGWNGACGKSVTLHHRNGLDTVYCHLSAVAVHAGARVSQKQLIGAVGTTGRSTGPHLHYAVRRGGAFVNPLSLKVPREAPIAEKHRADFEAKVAPLRARLDGAPVA</sequence>
<dbReference type="Gene3D" id="3.10.450.350">
    <property type="match status" value="1"/>
</dbReference>
<organism evidence="8 9">
    <name type="scientific">Anaeromyxobacter diazotrophicus</name>
    <dbReference type="NCBI Taxonomy" id="2590199"/>
    <lineage>
        <taxon>Bacteria</taxon>
        <taxon>Pseudomonadati</taxon>
        <taxon>Myxococcota</taxon>
        <taxon>Myxococcia</taxon>
        <taxon>Myxococcales</taxon>
        <taxon>Cystobacterineae</taxon>
        <taxon>Anaeromyxobacteraceae</taxon>
        <taxon>Anaeromyxobacter</taxon>
    </lineage>
</organism>
<proteinExistence type="predicted"/>
<evidence type="ECO:0000259" key="7">
    <source>
        <dbReference type="Pfam" id="PF01551"/>
    </source>
</evidence>
<dbReference type="InterPro" id="IPR011055">
    <property type="entry name" value="Dup_hybrid_motif"/>
</dbReference>